<organism evidence="2 3">
    <name type="scientific">Aspergillus phoenicis ATCC 13157</name>
    <dbReference type="NCBI Taxonomy" id="1353007"/>
    <lineage>
        <taxon>Eukaryota</taxon>
        <taxon>Fungi</taxon>
        <taxon>Dikarya</taxon>
        <taxon>Ascomycota</taxon>
        <taxon>Pezizomycotina</taxon>
        <taxon>Eurotiomycetes</taxon>
        <taxon>Eurotiomycetidae</taxon>
        <taxon>Eurotiales</taxon>
        <taxon>Aspergillaceae</taxon>
        <taxon>Aspergillus</taxon>
    </lineage>
</organism>
<protein>
    <submittedName>
        <fullName evidence="2">Uncharacterized protein</fullName>
    </submittedName>
</protein>
<evidence type="ECO:0000313" key="2">
    <source>
        <dbReference type="EMBL" id="RDK42107.1"/>
    </source>
</evidence>
<dbReference type="Proteomes" id="UP000254937">
    <property type="component" value="Unassembled WGS sequence"/>
</dbReference>
<sequence length="176" mass="19627">MAMIFSTYTFLLSDHIEMPDYGRQSIKKSSDTMYWTSEANAKLLIGVLEQMRGRMKLDYERLATHMDTDCTACAIEQQIIKLRRQASNSSPTKTTAGSSGNKSTSTTPSTTPKKRQADTTCMSAMGSAKKIKLDDKNAFIPSSMSAAVKRDAEPDVVFVKTETKSMVKNEFKKERL</sequence>
<proteinExistence type="predicted"/>
<dbReference type="AlphaFoldDB" id="A0A370PIS8"/>
<feature type="region of interest" description="Disordered" evidence="1">
    <location>
        <begin position="84"/>
        <end position="120"/>
    </location>
</feature>
<accession>A0A370PIS8</accession>
<evidence type="ECO:0000313" key="3">
    <source>
        <dbReference type="Proteomes" id="UP000254937"/>
    </source>
</evidence>
<reference evidence="2 3" key="1">
    <citation type="submission" date="2018-07" db="EMBL/GenBank/DDBJ databases">
        <title>Section-level genome sequencing of Aspergillus section Nigri to investigate inter- and intra-species variation.</title>
        <authorList>
            <consortium name="DOE Joint Genome Institute"/>
            <person name="Vesth T.C."/>
            <person name="Nybo J.L."/>
            <person name="Theobald S."/>
            <person name="Frisvad J.C."/>
            <person name="Larsen T.O."/>
            <person name="Nielsen K.F."/>
            <person name="Hoof J.B."/>
            <person name="Brandl J."/>
            <person name="Salamov A."/>
            <person name="Riley R."/>
            <person name="Gladden J.M."/>
            <person name="Phatale P."/>
            <person name="Nielsen M.T."/>
            <person name="Lyhne E.K."/>
            <person name="Kogle M.E."/>
            <person name="Strasser K."/>
            <person name="McDonnell E."/>
            <person name="Barry K."/>
            <person name="Clum A."/>
            <person name="Chen C."/>
            <person name="Nolan M."/>
            <person name="Sandor L."/>
            <person name="Kuo A."/>
            <person name="Lipzen A."/>
            <person name="Hainaut M."/>
            <person name="Drula E."/>
            <person name="Tsang A."/>
            <person name="Magnuson J.K."/>
            <person name="Henrissat B."/>
            <person name="Wiebenga A."/>
            <person name="Simmons B.A."/>
            <person name="Makela M.R."/>
            <person name="De vries R.P."/>
            <person name="Grigoriev I.V."/>
            <person name="Mortensen U.H."/>
            <person name="Baker S.E."/>
            <person name="Andersen M.R."/>
        </authorList>
    </citation>
    <scope>NUCLEOTIDE SEQUENCE [LARGE SCALE GENOMIC DNA]</scope>
    <source>
        <strain evidence="2 3">ATCC 13157</strain>
    </source>
</reference>
<evidence type="ECO:0000256" key="1">
    <source>
        <dbReference type="SAM" id="MobiDB-lite"/>
    </source>
</evidence>
<gene>
    <name evidence="2" type="ORF">M752DRAFT_24553</name>
</gene>
<name>A0A370PIS8_ASPPH</name>
<feature type="compositionally biased region" description="Low complexity" evidence="1">
    <location>
        <begin position="92"/>
        <end position="111"/>
    </location>
</feature>
<keyword evidence="3" id="KW-1185">Reference proteome</keyword>
<dbReference type="EMBL" id="KZ851854">
    <property type="protein sequence ID" value="RDK42107.1"/>
    <property type="molecule type" value="Genomic_DNA"/>
</dbReference>